<proteinExistence type="predicted"/>
<evidence type="ECO:0000313" key="1">
    <source>
        <dbReference type="EMBL" id="KAH6947468.1"/>
    </source>
</evidence>
<keyword evidence="2" id="KW-1185">Reference proteome</keyword>
<protein>
    <submittedName>
        <fullName evidence="1">Uncharacterized protein</fullName>
    </submittedName>
</protein>
<gene>
    <name evidence="1" type="ORF">HPB50_019061</name>
</gene>
<evidence type="ECO:0000313" key="2">
    <source>
        <dbReference type="Proteomes" id="UP000821845"/>
    </source>
</evidence>
<sequence length="196" mass="21329">MDKGRPVVTRTTTTRSYRTPTAIGASDGGELFCGCLNLAVFNTRTGVYKILETALSSISLCLILWYGTPVWLLLGPAYPFYLTAVTCSLMGSATFLLAYLVSRNTFLIARGTVLETIQNGLSFLLLGGSSAFLLVQTYFFLWPMYLLIPFFQAYPAMMAAGVGGRCSPLRLSYLDHGYAISGVPLHPAKAARARMP</sequence>
<organism evidence="1 2">
    <name type="scientific">Hyalomma asiaticum</name>
    <name type="common">Tick</name>
    <dbReference type="NCBI Taxonomy" id="266040"/>
    <lineage>
        <taxon>Eukaryota</taxon>
        <taxon>Metazoa</taxon>
        <taxon>Ecdysozoa</taxon>
        <taxon>Arthropoda</taxon>
        <taxon>Chelicerata</taxon>
        <taxon>Arachnida</taxon>
        <taxon>Acari</taxon>
        <taxon>Parasitiformes</taxon>
        <taxon>Ixodida</taxon>
        <taxon>Ixodoidea</taxon>
        <taxon>Ixodidae</taxon>
        <taxon>Hyalomminae</taxon>
        <taxon>Hyalomma</taxon>
    </lineage>
</organism>
<comment type="caution">
    <text evidence="1">The sequence shown here is derived from an EMBL/GenBank/DDBJ whole genome shotgun (WGS) entry which is preliminary data.</text>
</comment>
<dbReference type="EMBL" id="CM023481">
    <property type="protein sequence ID" value="KAH6947468.1"/>
    <property type="molecule type" value="Genomic_DNA"/>
</dbReference>
<accession>A0ACB7TKH1</accession>
<name>A0ACB7TKH1_HYAAI</name>
<dbReference type="Proteomes" id="UP000821845">
    <property type="component" value="Chromosome 1"/>
</dbReference>
<reference evidence="1" key="1">
    <citation type="submission" date="2020-05" db="EMBL/GenBank/DDBJ databases">
        <title>Large-scale comparative analyses of tick genomes elucidate their genetic diversity and vector capacities.</title>
        <authorList>
            <person name="Jia N."/>
            <person name="Wang J."/>
            <person name="Shi W."/>
            <person name="Du L."/>
            <person name="Sun Y."/>
            <person name="Zhan W."/>
            <person name="Jiang J."/>
            <person name="Wang Q."/>
            <person name="Zhang B."/>
            <person name="Ji P."/>
            <person name="Sakyi L.B."/>
            <person name="Cui X."/>
            <person name="Yuan T."/>
            <person name="Jiang B."/>
            <person name="Yang W."/>
            <person name="Lam T.T.-Y."/>
            <person name="Chang Q."/>
            <person name="Ding S."/>
            <person name="Wang X."/>
            <person name="Zhu J."/>
            <person name="Ruan X."/>
            <person name="Zhao L."/>
            <person name="Wei J."/>
            <person name="Que T."/>
            <person name="Du C."/>
            <person name="Cheng J."/>
            <person name="Dai P."/>
            <person name="Han X."/>
            <person name="Huang E."/>
            <person name="Gao Y."/>
            <person name="Liu J."/>
            <person name="Shao H."/>
            <person name="Ye R."/>
            <person name="Li L."/>
            <person name="Wei W."/>
            <person name="Wang X."/>
            <person name="Wang C."/>
            <person name="Yang T."/>
            <person name="Huo Q."/>
            <person name="Li W."/>
            <person name="Guo W."/>
            <person name="Chen H."/>
            <person name="Zhou L."/>
            <person name="Ni X."/>
            <person name="Tian J."/>
            <person name="Zhou Y."/>
            <person name="Sheng Y."/>
            <person name="Liu T."/>
            <person name="Pan Y."/>
            <person name="Xia L."/>
            <person name="Li J."/>
            <person name="Zhao F."/>
            <person name="Cao W."/>
        </authorList>
    </citation>
    <scope>NUCLEOTIDE SEQUENCE</scope>
    <source>
        <strain evidence="1">Hyas-2018</strain>
    </source>
</reference>